<keyword evidence="2" id="KW-0186">Copper</keyword>
<dbReference type="Pfam" id="PF04234">
    <property type="entry name" value="CopC"/>
    <property type="match status" value="1"/>
</dbReference>
<dbReference type="InterPro" id="IPR014756">
    <property type="entry name" value="Ig_E-set"/>
</dbReference>
<evidence type="ECO:0000313" key="5">
    <source>
        <dbReference type="EMBL" id="SNQ29289.1"/>
    </source>
</evidence>
<accession>A0A217EFL5</accession>
<feature type="chain" id="PRO_5013324462" evidence="3">
    <location>
        <begin position="30"/>
        <end position="123"/>
    </location>
</feature>
<evidence type="ECO:0000313" key="6">
    <source>
        <dbReference type="Proteomes" id="UP000243463"/>
    </source>
</evidence>
<protein>
    <submittedName>
        <fullName evidence="5">Copper-binding protein CopC (Methionine-rich)</fullName>
    </submittedName>
</protein>
<dbReference type="SUPFAM" id="SSF81296">
    <property type="entry name" value="E set domains"/>
    <property type="match status" value="1"/>
</dbReference>
<evidence type="ECO:0000256" key="1">
    <source>
        <dbReference type="ARBA" id="ARBA00022729"/>
    </source>
</evidence>
<dbReference type="AlphaFoldDB" id="A0A217EFL5"/>
<dbReference type="GO" id="GO:0005507">
    <property type="term" value="F:copper ion binding"/>
    <property type="evidence" value="ECO:0007669"/>
    <property type="project" value="InterPro"/>
</dbReference>
<sequence length="123" mass="14048">MLLIQKSFKKRRHVMLFISLIMASVSTFAHVHLASATPYANSFLNQQPQKITLHFSSDVVLTNVKLLNEEGHDIKLNHAFNHDLKKTFHIAVPHLNSGRYIVRLSIAEKGGHDMHSEYSFSVR</sequence>
<feature type="domain" description="CopC" evidence="4">
    <location>
        <begin position="30"/>
        <end position="122"/>
    </location>
</feature>
<evidence type="ECO:0000256" key="2">
    <source>
        <dbReference type="ARBA" id="ARBA00023008"/>
    </source>
</evidence>
<dbReference type="InterPro" id="IPR014755">
    <property type="entry name" value="Cu-Rt/internalin_Ig-like"/>
</dbReference>
<keyword evidence="6" id="KW-1185">Reference proteome</keyword>
<evidence type="ECO:0000256" key="3">
    <source>
        <dbReference type="SAM" id="SignalP"/>
    </source>
</evidence>
<dbReference type="EMBL" id="FZLN01000001">
    <property type="protein sequence ID" value="SNQ29289.1"/>
    <property type="molecule type" value="Genomic_DNA"/>
</dbReference>
<gene>
    <name evidence="5" type="ORF">SAMN05444584_1236</name>
</gene>
<dbReference type="InterPro" id="IPR007348">
    <property type="entry name" value="CopC_dom"/>
</dbReference>
<evidence type="ECO:0000259" key="4">
    <source>
        <dbReference type="Pfam" id="PF04234"/>
    </source>
</evidence>
<dbReference type="OrthoDB" id="5568545at2"/>
<organism evidence="5 6">
    <name type="scientific">Acinetobacter apis</name>
    <dbReference type="NCBI Taxonomy" id="1229165"/>
    <lineage>
        <taxon>Bacteria</taxon>
        <taxon>Pseudomonadati</taxon>
        <taxon>Pseudomonadota</taxon>
        <taxon>Gammaproteobacteria</taxon>
        <taxon>Moraxellales</taxon>
        <taxon>Moraxellaceae</taxon>
        <taxon>Acinetobacter</taxon>
    </lineage>
</organism>
<dbReference type="Proteomes" id="UP000243463">
    <property type="component" value="Unassembled WGS sequence"/>
</dbReference>
<dbReference type="GO" id="GO:0042597">
    <property type="term" value="C:periplasmic space"/>
    <property type="evidence" value="ECO:0007669"/>
    <property type="project" value="InterPro"/>
</dbReference>
<keyword evidence="1 3" id="KW-0732">Signal</keyword>
<proteinExistence type="predicted"/>
<feature type="signal peptide" evidence="3">
    <location>
        <begin position="1"/>
        <end position="29"/>
    </location>
</feature>
<name>A0A217EFL5_9GAMM</name>
<dbReference type="GO" id="GO:0046688">
    <property type="term" value="P:response to copper ion"/>
    <property type="evidence" value="ECO:0007669"/>
    <property type="project" value="InterPro"/>
</dbReference>
<reference evidence="6" key="1">
    <citation type="submission" date="2017-06" db="EMBL/GenBank/DDBJ databases">
        <authorList>
            <person name="Varghese N."/>
            <person name="Submissions S."/>
        </authorList>
    </citation>
    <scope>NUCLEOTIDE SEQUENCE [LARGE SCALE GENOMIC DNA]</scope>
    <source>
        <strain evidence="6">ANC 5114</strain>
    </source>
</reference>
<dbReference type="Gene3D" id="2.60.40.1220">
    <property type="match status" value="1"/>
</dbReference>